<keyword evidence="2" id="KW-1185">Reference proteome</keyword>
<proteinExistence type="predicted"/>
<dbReference type="Proteomes" id="UP001164776">
    <property type="component" value="Unassembled WGS sequence"/>
</dbReference>
<name>A0A9W7XA28_9POAL</name>
<dbReference type="EMBL" id="MU629753">
    <property type="protein sequence ID" value="KAJ1255320.1"/>
    <property type="molecule type" value="Genomic_DNA"/>
</dbReference>
<evidence type="ECO:0000313" key="2">
    <source>
        <dbReference type="Proteomes" id="UP001164776"/>
    </source>
</evidence>
<reference evidence="1 2" key="1">
    <citation type="submission" date="2022-10" db="EMBL/GenBank/DDBJ databases">
        <title>WGS assembly of Paspalum vaginatum 540-79.</title>
        <authorList>
            <person name="Sun G."/>
            <person name="Wase N."/>
            <person name="Shu S."/>
            <person name="Jenkins J."/>
            <person name="Zhou B."/>
            <person name="Torres-Rodriguez J."/>
            <person name="Chen C."/>
            <person name="Sandor L."/>
            <person name="Plott C."/>
            <person name="Yoshinga Y."/>
            <person name="Daum C."/>
            <person name="Qi P."/>
            <person name="Barry K."/>
            <person name="Lipzen A."/>
            <person name="Berry L."/>
            <person name="Pedersen C."/>
            <person name="Gottilla T."/>
            <person name="Foltz A."/>
            <person name="Yu H."/>
            <person name="O'Malley R."/>
            <person name="Zhang C."/>
            <person name="Devos K."/>
            <person name="Sigmon B."/>
            <person name="Yu B."/>
            <person name="Obata T."/>
            <person name="Schmutz J."/>
            <person name="Schnable J."/>
        </authorList>
    </citation>
    <scope>NUCLEOTIDE SEQUENCE [LARGE SCALE GENOMIC DNA]</scope>
    <source>
        <strain evidence="2">cv. 540-79</strain>
    </source>
</reference>
<comment type="caution">
    <text evidence="1">The sequence shown here is derived from an EMBL/GenBank/DDBJ whole genome shotgun (WGS) entry which is preliminary data.</text>
</comment>
<accession>A0A9W7XA28</accession>
<protein>
    <submittedName>
        <fullName evidence="1">Uncharacterized protein</fullName>
    </submittedName>
</protein>
<gene>
    <name evidence="1" type="ORF">BS78_K264100</name>
</gene>
<evidence type="ECO:0000313" key="1">
    <source>
        <dbReference type="EMBL" id="KAJ1255320.1"/>
    </source>
</evidence>
<organism evidence="1 2">
    <name type="scientific">Paspalum vaginatum</name>
    <name type="common">seashore paspalum</name>
    <dbReference type="NCBI Taxonomy" id="158149"/>
    <lineage>
        <taxon>Eukaryota</taxon>
        <taxon>Viridiplantae</taxon>
        <taxon>Streptophyta</taxon>
        <taxon>Embryophyta</taxon>
        <taxon>Tracheophyta</taxon>
        <taxon>Spermatophyta</taxon>
        <taxon>Magnoliopsida</taxon>
        <taxon>Liliopsida</taxon>
        <taxon>Poales</taxon>
        <taxon>Poaceae</taxon>
        <taxon>PACMAD clade</taxon>
        <taxon>Panicoideae</taxon>
        <taxon>Andropogonodae</taxon>
        <taxon>Paspaleae</taxon>
        <taxon>Paspalinae</taxon>
        <taxon>Paspalum</taxon>
    </lineage>
</organism>
<sequence>MALFGAAYGSPSAGLSAGRAAFLPPSSLCPATVPIPIPIPTSGYAVGHLRRRRRQALLCHLQGAGLVQLWQRRRSGRIGGGDAQVGPWEPAIGECLVAEEIRLDFFFCILFPSLQSTVQHIKMLYGGIKI</sequence>
<dbReference type="AlphaFoldDB" id="A0A9W7XA28"/>